<keyword evidence="2" id="KW-1133">Transmembrane helix</keyword>
<sequence length="207" mass="23342">METKIWIILASVLGFLVLAMTLTLVLFCWKRSAKKVRFSLRAVTPLDDAEFESWRRPGPYTQQNEKYIIKPTQPSVAHVKKPNVWEKELGLDMDSRSPPETPYGSADSSSPIAVLGRVRRQSSVSLADRPPTPYSPCSFTGELPRKASRSAHKSTRSPPRSPRPNHYPSMSETSDSQQFDFGFNGQMNSYESTSPLYQPMDPFAKEI</sequence>
<dbReference type="AlphaFoldDB" id="A0A9P4MX00"/>
<dbReference type="OrthoDB" id="4120617at2759"/>
<name>A0A9P4MX00_9PLEO</name>
<feature type="compositionally biased region" description="Polar residues" evidence="1">
    <location>
        <begin position="168"/>
        <end position="196"/>
    </location>
</feature>
<feature type="region of interest" description="Disordered" evidence="1">
    <location>
        <begin position="91"/>
        <end position="207"/>
    </location>
</feature>
<keyword evidence="2" id="KW-0812">Transmembrane</keyword>
<proteinExistence type="predicted"/>
<evidence type="ECO:0000256" key="1">
    <source>
        <dbReference type="SAM" id="MobiDB-lite"/>
    </source>
</evidence>
<keyword evidence="4" id="KW-1185">Reference proteome</keyword>
<organism evidence="3 4">
    <name type="scientific">Delitschia confertaspora ATCC 74209</name>
    <dbReference type="NCBI Taxonomy" id="1513339"/>
    <lineage>
        <taxon>Eukaryota</taxon>
        <taxon>Fungi</taxon>
        <taxon>Dikarya</taxon>
        <taxon>Ascomycota</taxon>
        <taxon>Pezizomycotina</taxon>
        <taxon>Dothideomycetes</taxon>
        <taxon>Pleosporomycetidae</taxon>
        <taxon>Pleosporales</taxon>
        <taxon>Delitschiaceae</taxon>
        <taxon>Delitschia</taxon>
    </lineage>
</organism>
<reference evidence="3" key="1">
    <citation type="journal article" date="2020" name="Stud. Mycol.">
        <title>101 Dothideomycetes genomes: a test case for predicting lifestyles and emergence of pathogens.</title>
        <authorList>
            <person name="Haridas S."/>
            <person name="Albert R."/>
            <person name="Binder M."/>
            <person name="Bloem J."/>
            <person name="Labutti K."/>
            <person name="Salamov A."/>
            <person name="Andreopoulos B."/>
            <person name="Baker S."/>
            <person name="Barry K."/>
            <person name="Bills G."/>
            <person name="Bluhm B."/>
            <person name="Cannon C."/>
            <person name="Castanera R."/>
            <person name="Culley D."/>
            <person name="Daum C."/>
            <person name="Ezra D."/>
            <person name="Gonzalez J."/>
            <person name="Henrissat B."/>
            <person name="Kuo A."/>
            <person name="Liang C."/>
            <person name="Lipzen A."/>
            <person name="Lutzoni F."/>
            <person name="Magnuson J."/>
            <person name="Mondo S."/>
            <person name="Nolan M."/>
            <person name="Ohm R."/>
            <person name="Pangilinan J."/>
            <person name="Park H.-J."/>
            <person name="Ramirez L."/>
            <person name="Alfaro M."/>
            <person name="Sun H."/>
            <person name="Tritt A."/>
            <person name="Yoshinaga Y."/>
            <person name="Zwiers L.-H."/>
            <person name="Turgeon B."/>
            <person name="Goodwin S."/>
            <person name="Spatafora J."/>
            <person name="Crous P."/>
            <person name="Grigoriev I."/>
        </authorList>
    </citation>
    <scope>NUCLEOTIDE SEQUENCE</scope>
    <source>
        <strain evidence="3">ATCC 74209</strain>
    </source>
</reference>
<evidence type="ECO:0000313" key="3">
    <source>
        <dbReference type="EMBL" id="KAF2202688.1"/>
    </source>
</evidence>
<feature type="transmembrane region" description="Helical" evidence="2">
    <location>
        <begin position="6"/>
        <end position="29"/>
    </location>
</feature>
<dbReference type="EMBL" id="ML993927">
    <property type="protein sequence ID" value="KAF2202688.1"/>
    <property type="molecule type" value="Genomic_DNA"/>
</dbReference>
<accession>A0A9P4MX00</accession>
<gene>
    <name evidence="3" type="ORF">GQ43DRAFT_368575</name>
</gene>
<keyword evidence="2" id="KW-0472">Membrane</keyword>
<evidence type="ECO:0000256" key="2">
    <source>
        <dbReference type="SAM" id="Phobius"/>
    </source>
</evidence>
<comment type="caution">
    <text evidence="3">The sequence shown here is derived from an EMBL/GenBank/DDBJ whole genome shotgun (WGS) entry which is preliminary data.</text>
</comment>
<feature type="compositionally biased region" description="Basic residues" evidence="1">
    <location>
        <begin position="146"/>
        <end position="155"/>
    </location>
</feature>
<evidence type="ECO:0000313" key="4">
    <source>
        <dbReference type="Proteomes" id="UP000799536"/>
    </source>
</evidence>
<protein>
    <submittedName>
        <fullName evidence="3">Uncharacterized protein</fullName>
    </submittedName>
</protein>
<dbReference type="Proteomes" id="UP000799536">
    <property type="component" value="Unassembled WGS sequence"/>
</dbReference>